<dbReference type="GO" id="GO:0046872">
    <property type="term" value="F:metal ion binding"/>
    <property type="evidence" value="ECO:0007669"/>
    <property type="project" value="UniProtKB-KW"/>
</dbReference>
<dbReference type="SMART" id="SM00404">
    <property type="entry name" value="PTPc_motif"/>
    <property type="match status" value="1"/>
</dbReference>
<dbReference type="EMBL" id="BMZD01000017">
    <property type="protein sequence ID" value="GHA08900.1"/>
    <property type="molecule type" value="Genomic_DNA"/>
</dbReference>
<reference evidence="4" key="2">
    <citation type="submission" date="2020-09" db="EMBL/GenBank/DDBJ databases">
        <authorList>
            <person name="Sun Q."/>
            <person name="Kim S."/>
        </authorList>
    </citation>
    <scope>NUCLEOTIDE SEQUENCE</scope>
    <source>
        <strain evidence="4">KCTC 32422</strain>
    </source>
</reference>
<evidence type="ECO:0000259" key="3">
    <source>
        <dbReference type="PROSITE" id="PS50056"/>
    </source>
</evidence>
<feature type="binding site" evidence="2">
    <location>
        <position position="440"/>
    </location>
    <ligand>
        <name>Mg(2+)</name>
        <dbReference type="ChEBI" id="CHEBI:18420"/>
        <label>1</label>
    </ligand>
</feature>
<dbReference type="RefSeq" id="WP_189543315.1">
    <property type="nucleotide sequence ID" value="NZ_BMZD01000017.1"/>
</dbReference>
<dbReference type="InterPro" id="IPR029021">
    <property type="entry name" value="Prot-tyrosine_phosphatase-like"/>
</dbReference>
<dbReference type="PROSITE" id="PS50056">
    <property type="entry name" value="TYR_PHOSPHATASE_2"/>
    <property type="match status" value="1"/>
</dbReference>
<dbReference type="InterPro" id="IPR003595">
    <property type="entry name" value="Tyr_Pase_cat"/>
</dbReference>
<comment type="caution">
    <text evidence="4">The sequence shown here is derived from an EMBL/GenBank/DDBJ whole genome shotgun (WGS) entry which is preliminary data.</text>
</comment>
<dbReference type="CDD" id="cd14505">
    <property type="entry name" value="CDKN3-like"/>
    <property type="match status" value="1"/>
</dbReference>
<proteinExistence type="predicted"/>
<dbReference type="Pfam" id="PF22784">
    <property type="entry name" value="PTP-SAK"/>
    <property type="match status" value="1"/>
</dbReference>
<dbReference type="InterPro" id="IPR050792">
    <property type="entry name" value="ADP-ribosylglycohydrolase"/>
</dbReference>
<sequence length="498" mass="52556">MRTSLSHPLQIAAVPAGAGHGLIGLTLCPGKKQSHAASGAWDRDLMLDLEVIAAWNAAAVVTLVEDHELERLQVTRLGQTVQEQHMAWHHLPLRDGSIPGPAFEAAWLEAGAGLRAMLRDGSNVLLHCKGGLGRAGTVAARLLVELGTQPAEAIAQVRAARPGAIETAGQHAHILALEPIEAPLPDTGPDATRDRAVGALLGLAVGDALGTTAEFKPRGSFPRLTDMVGGGPFRLQASQWTDDTAMALALATSLIECGDLNESDLMSRFVDWRDNGEYSCTGTCFDVGITVSSALHSFKLTGDPIAGSTDPMSAGNGSLMRLAPVAIRYWQDEAVRRDIAARQSRTTHGAPEAVDACIAYADILAEAIAGHPRHAVLRSRSADYAGAVRPIMAGSWRGKHRDEVRGSGYVSHSLEAALWCVGRTSIFADAVLLAANLGEDSDTTTAITGQLAGALYGKEGIPEPWLAKLAWREPIETLALELTTPAGWYPGQVSTCSP</sequence>
<evidence type="ECO:0000313" key="5">
    <source>
        <dbReference type="Proteomes" id="UP000634139"/>
    </source>
</evidence>
<keyword evidence="2" id="KW-0460">Magnesium</keyword>
<feature type="binding site" evidence="2">
    <location>
        <position position="241"/>
    </location>
    <ligand>
        <name>Mg(2+)</name>
        <dbReference type="ChEBI" id="CHEBI:18420"/>
        <label>1</label>
    </ligand>
</feature>
<dbReference type="PANTHER" id="PTHR16222">
    <property type="entry name" value="ADP-RIBOSYLGLYCOHYDROLASE"/>
    <property type="match status" value="1"/>
</dbReference>
<gene>
    <name evidence="4" type="ORF">GCM10011617_31620</name>
</gene>
<evidence type="ECO:0000313" key="4">
    <source>
        <dbReference type="EMBL" id="GHA08900.1"/>
    </source>
</evidence>
<feature type="binding site" evidence="2">
    <location>
        <position position="442"/>
    </location>
    <ligand>
        <name>Mg(2+)</name>
        <dbReference type="ChEBI" id="CHEBI:18420"/>
        <label>1</label>
    </ligand>
</feature>
<dbReference type="InterPro" id="IPR036705">
    <property type="entry name" value="Ribosyl_crysJ1_sf"/>
</dbReference>
<dbReference type="InterPro" id="IPR000387">
    <property type="entry name" value="Tyr_Pase_dom"/>
</dbReference>
<feature type="binding site" evidence="2">
    <location>
        <position position="443"/>
    </location>
    <ligand>
        <name>Mg(2+)</name>
        <dbReference type="ChEBI" id="CHEBI:18420"/>
        <label>1</label>
    </ligand>
</feature>
<reference evidence="4" key="1">
    <citation type="journal article" date="2014" name="Int. J. Syst. Evol. Microbiol.">
        <title>Complete genome sequence of Corynebacterium casei LMG S-19264T (=DSM 44701T), isolated from a smear-ripened cheese.</title>
        <authorList>
            <consortium name="US DOE Joint Genome Institute (JGI-PGF)"/>
            <person name="Walter F."/>
            <person name="Albersmeier A."/>
            <person name="Kalinowski J."/>
            <person name="Ruckert C."/>
        </authorList>
    </citation>
    <scope>NUCLEOTIDE SEQUENCE</scope>
    <source>
        <strain evidence="4">KCTC 32422</strain>
    </source>
</reference>
<feature type="binding site" evidence="2">
    <location>
        <position position="242"/>
    </location>
    <ligand>
        <name>Mg(2+)</name>
        <dbReference type="ChEBI" id="CHEBI:18420"/>
        <label>1</label>
    </ligand>
</feature>
<organism evidence="4 5">
    <name type="scientific">Novosphingobium arvoryzae</name>
    <dbReference type="NCBI Taxonomy" id="1256514"/>
    <lineage>
        <taxon>Bacteria</taxon>
        <taxon>Pseudomonadati</taxon>
        <taxon>Pseudomonadota</taxon>
        <taxon>Alphaproteobacteria</taxon>
        <taxon>Sphingomonadales</taxon>
        <taxon>Sphingomonadaceae</taxon>
        <taxon>Novosphingobium</taxon>
    </lineage>
</organism>
<keyword evidence="2" id="KW-0479">Metal-binding</keyword>
<dbReference type="Pfam" id="PF03747">
    <property type="entry name" value="ADP_ribosyl_GH"/>
    <property type="match status" value="1"/>
</dbReference>
<dbReference type="SUPFAM" id="SSF52799">
    <property type="entry name" value="(Phosphotyrosine protein) phosphatases II"/>
    <property type="match status" value="1"/>
</dbReference>
<evidence type="ECO:0000256" key="1">
    <source>
        <dbReference type="ARBA" id="ARBA00022801"/>
    </source>
</evidence>
<dbReference type="Proteomes" id="UP000634139">
    <property type="component" value="Unassembled WGS sequence"/>
</dbReference>
<keyword evidence="5" id="KW-1185">Reference proteome</keyword>
<dbReference type="Gene3D" id="1.10.4080.10">
    <property type="entry name" value="ADP-ribosylation/Crystallin J1"/>
    <property type="match status" value="1"/>
</dbReference>
<dbReference type="SUPFAM" id="SSF101478">
    <property type="entry name" value="ADP-ribosylglycohydrolase"/>
    <property type="match status" value="1"/>
</dbReference>
<protein>
    <recommendedName>
        <fullName evidence="3">Tyrosine specific protein phosphatases domain-containing protein</fullName>
    </recommendedName>
</protein>
<dbReference type="InterPro" id="IPR057023">
    <property type="entry name" value="PTP-SAK"/>
</dbReference>
<comment type="cofactor">
    <cofactor evidence="2">
        <name>Mg(2+)</name>
        <dbReference type="ChEBI" id="CHEBI:18420"/>
    </cofactor>
    <text evidence="2">Binds 2 magnesium ions per subunit.</text>
</comment>
<evidence type="ECO:0000256" key="2">
    <source>
        <dbReference type="PIRSR" id="PIRSR605502-1"/>
    </source>
</evidence>
<dbReference type="GO" id="GO:0016791">
    <property type="term" value="F:phosphatase activity"/>
    <property type="evidence" value="ECO:0007669"/>
    <property type="project" value="UniProtKB-ARBA"/>
</dbReference>
<dbReference type="Gene3D" id="3.90.190.10">
    <property type="entry name" value="Protein tyrosine phosphatase superfamily"/>
    <property type="match status" value="1"/>
</dbReference>
<feature type="domain" description="Tyrosine specific protein phosphatases" evidence="3">
    <location>
        <begin position="105"/>
        <end position="172"/>
    </location>
</feature>
<feature type="binding site" evidence="2">
    <location>
        <position position="243"/>
    </location>
    <ligand>
        <name>Mg(2+)</name>
        <dbReference type="ChEBI" id="CHEBI:18420"/>
        <label>1</label>
    </ligand>
</feature>
<keyword evidence="1" id="KW-0378">Hydrolase</keyword>
<dbReference type="AlphaFoldDB" id="A0A918VMS1"/>
<dbReference type="PANTHER" id="PTHR16222:SF12">
    <property type="entry name" value="ADP-RIBOSYLGLYCOHYDROLASE-RELATED"/>
    <property type="match status" value="1"/>
</dbReference>
<name>A0A918VMS1_9SPHN</name>
<dbReference type="FunFam" id="3.90.190.10:FF:000157">
    <property type="entry name" value="Protein-tyrosine phosphatase"/>
    <property type="match status" value="1"/>
</dbReference>
<dbReference type="InterPro" id="IPR005502">
    <property type="entry name" value="Ribosyl_crysJ1"/>
</dbReference>
<accession>A0A918VMS1</accession>